<name>A0AAD9MEL7_9PEZI</name>
<sequence>MGQPHTHPNGAAAAPQSLVTAAGSLHLVALFMRFSAATLLGLVGSALAQTNGFDAMSKPAKDEKVPAGSTYPITWCSRPSRVVWTRAPASTAVFQYSFPFHITGLSSSSTSHSAPWFPTASTTATSSVSSSVSAASSSASSSTYTFTMPALTSPFAPISSTFAVILPTALAGNGSAGNLSVMASPSVSQTTVTGTDTGSKTGSTGSTTSGSTSSASSAPSSGAGPRVAGSLAALAGVMAVFAL</sequence>
<feature type="region of interest" description="Disordered" evidence="1">
    <location>
        <begin position="189"/>
        <end position="223"/>
    </location>
</feature>
<accession>A0AAD9MEL7</accession>
<reference evidence="2" key="1">
    <citation type="journal article" date="2023" name="Mol. Plant Microbe Interact.">
        <title>Elucidating the Obligate Nature and Biological Capacity of an Invasive Fungal Corn Pathogen.</title>
        <authorList>
            <person name="MacCready J.S."/>
            <person name="Roggenkamp E.M."/>
            <person name="Gdanetz K."/>
            <person name="Chilvers M.I."/>
        </authorList>
    </citation>
    <scope>NUCLEOTIDE SEQUENCE</scope>
    <source>
        <strain evidence="2">PM02</strain>
    </source>
</reference>
<dbReference type="EMBL" id="JAQQPM010000007">
    <property type="protein sequence ID" value="KAK2073577.1"/>
    <property type="molecule type" value="Genomic_DNA"/>
</dbReference>
<protein>
    <submittedName>
        <fullName evidence="2">Uncharacterized protein</fullName>
    </submittedName>
</protein>
<gene>
    <name evidence="2" type="ORF">P8C59_007852</name>
</gene>
<dbReference type="Proteomes" id="UP001217918">
    <property type="component" value="Unassembled WGS sequence"/>
</dbReference>
<evidence type="ECO:0000313" key="3">
    <source>
        <dbReference type="Proteomes" id="UP001217918"/>
    </source>
</evidence>
<proteinExistence type="predicted"/>
<keyword evidence="3" id="KW-1185">Reference proteome</keyword>
<comment type="caution">
    <text evidence="2">The sequence shown here is derived from an EMBL/GenBank/DDBJ whole genome shotgun (WGS) entry which is preliminary data.</text>
</comment>
<dbReference type="AlphaFoldDB" id="A0AAD9MEL7"/>
<evidence type="ECO:0000256" key="1">
    <source>
        <dbReference type="SAM" id="MobiDB-lite"/>
    </source>
</evidence>
<organism evidence="2 3">
    <name type="scientific">Phyllachora maydis</name>
    <dbReference type="NCBI Taxonomy" id="1825666"/>
    <lineage>
        <taxon>Eukaryota</taxon>
        <taxon>Fungi</taxon>
        <taxon>Dikarya</taxon>
        <taxon>Ascomycota</taxon>
        <taxon>Pezizomycotina</taxon>
        <taxon>Sordariomycetes</taxon>
        <taxon>Sordariomycetidae</taxon>
        <taxon>Phyllachorales</taxon>
        <taxon>Phyllachoraceae</taxon>
        <taxon>Phyllachora</taxon>
    </lineage>
</organism>
<evidence type="ECO:0000313" key="2">
    <source>
        <dbReference type="EMBL" id="KAK2073577.1"/>
    </source>
</evidence>